<name>A0A9D1IVQ8_9CLOT</name>
<dbReference type="EMBL" id="DVMR01000013">
    <property type="protein sequence ID" value="HIU42899.1"/>
    <property type="molecule type" value="Genomic_DNA"/>
</dbReference>
<reference evidence="2" key="1">
    <citation type="submission" date="2020-10" db="EMBL/GenBank/DDBJ databases">
        <authorList>
            <person name="Gilroy R."/>
        </authorList>
    </citation>
    <scope>NUCLEOTIDE SEQUENCE</scope>
    <source>
        <strain evidence="2">CHK191-8634</strain>
    </source>
</reference>
<comment type="caution">
    <text evidence="2">The sequence shown here is derived from an EMBL/GenBank/DDBJ whole genome shotgun (WGS) entry which is preliminary data.</text>
</comment>
<gene>
    <name evidence="2" type="ORF">IAB67_01220</name>
</gene>
<reference evidence="2" key="2">
    <citation type="journal article" date="2021" name="PeerJ">
        <title>Extensive microbial diversity within the chicken gut microbiome revealed by metagenomics and culture.</title>
        <authorList>
            <person name="Gilroy R."/>
            <person name="Ravi A."/>
            <person name="Getino M."/>
            <person name="Pursley I."/>
            <person name="Horton D.L."/>
            <person name="Alikhan N.F."/>
            <person name="Baker D."/>
            <person name="Gharbi K."/>
            <person name="Hall N."/>
            <person name="Watson M."/>
            <person name="Adriaenssens E.M."/>
            <person name="Foster-Nyarko E."/>
            <person name="Jarju S."/>
            <person name="Secka A."/>
            <person name="Antonio M."/>
            <person name="Oren A."/>
            <person name="Chaudhuri R.R."/>
            <person name="La Ragione R."/>
            <person name="Hildebrand F."/>
            <person name="Pallen M.J."/>
        </authorList>
    </citation>
    <scope>NUCLEOTIDE SEQUENCE</scope>
    <source>
        <strain evidence="2">CHK191-8634</strain>
    </source>
</reference>
<dbReference type="AlphaFoldDB" id="A0A9D1IVQ8"/>
<sequence length="53" mass="5583">MDAYTKGRFRRKAPILGMTVLVLAVLLLLSLGGTPAQGTEDRTLPAAAAQKAE</sequence>
<protein>
    <submittedName>
        <fullName evidence="2">Uncharacterized protein</fullName>
    </submittedName>
</protein>
<evidence type="ECO:0000313" key="2">
    <source>
        <dbReference type="EMBL" id="HIU42899.1"/>
    </source>
</evidence>
<evidence type="ECO:0000256" key="1">
    <source>
        <dbReference type="SAM" id="MobiDB-lite"/>
    </source>
</evidence>
<dbReference type="Proteomes" id="UP000824073">
    <property type="component" value="Unassembled WGS sequence"/>
</dbReference>
<proteinExistence type="predicted"/>
<accession>A0A9D1IVQ8</accession>
<organism evidence="2 3">
    <name type="scientific">Candidatus Ventrousia excrementavium</name>
    <dbReference type="NCBI Taxonomy" id="2840961"/>
    <lineage>
        <taxon>Bacteria</taxon>
        <taxon>Bacillati</taxon>
        <taxon>Bacillota</taxon>
        <taxon>Clostridia</taxon>
        <taxon>Eubacteriales</taxon>
        <taxon>Clostridiaceae</taxon>
        <taxon>Clostridiaceae incertae sedis</taxon>
        <taxon>Candidatus Ventrousia</taxon>
    </lineage>
</organism>
<feature type="region of interest" description="Disordered" evidence="1">
    <location>
        <begin position="33"/>
        <end position="53"/>
    </location>
</feature>
<evidence type="ECO:0000313" key="3">
    <source>
        <dbReference type="Proteomes" id="UP000824073"/>
    </source>
</evidence>